<dbReference type="Gene3D" id="3.40.50.150">
    <property type="entry name" value="Vaccinia Virus protein VP39"/>
    <property type="match status" value="1"/>
</dbReference>
<organism evidence="2 3">
    <name type="scientific">Oceanobacter antarcticus</name>
    <dbReference type="NCBI Taxonomy" id="3133425"/>
    <lineage>
        <taxon>Bacteria</taxon>
        <taxon>Pseudomonadati</taxon>
        <taxon>Pseudomonadota</taxon>
        <taxon>Gammaproteobacteria</taxon>
        <taxon>Oceanospirillales</taxon>
        <taxon>Oceanospirillaceae</taxon>
        <taxon>Oceanobacter</taxon>
    </lineage>
</organism>
<comment type="caution">
    <text evidence="2">The sequence shown here is derived from an EMBL/GenBank/DDBJ whole genome shotgun (WGS) entry which is preliminary data.</text>
</comment>
<evidence type="ECO:0000313" key="2">
    <source>
        <dbReference type="EMBL" id="MFK4754537.1"/>
    </source>
</evidence>
<keyword evidence="2" id="KW-0489">Methyltransferase</keyword>
<dbReference type="GO" id="GO:0032259">
    <property type="term" value="P:methylation"/>
    <property type="evidence" value="ECO:0007669"/>
    <property type="project" value="UniProtKB-KW"/>
</dbReference>
<dbReference type="GO" id="GO:0008168">
    <property type="term" value="F:methyltransferase activity"/>
    <property type="evidence" value="ECO:0007669"/>
    <property type="project" value="UniProtKB-KW"/>
</dbReference>
<proteinExistence type="predicted"/>
<sequence>MQPDQSTVTVVMQVTPLQPTFGLRRILVYTLITVSFAASMWVNQAKAETVTPADFQAFIDSDARQDDRVRDIYRHPAATLAFFDVEPDMSVVEIWPGGGWYADILGPYLSDHGQYVAAHFDPDSDVEYFRNSRARFAAKVTRQPKRFGSATLTVFDPGSEQAIAPDGSADRVLSFRNVHNWYMRGGGDERVLAAFKTFYRALKPGGVLGIVEHRLAADRPLVDQQRSGYLHQDYVIRMAEQAGFILQASSEINANPADSTRYPEGVWTLPPSYRLGEQDRARYQAIGESDRMTLKFIKPVRS</sequence>
<dbReference type="RefSeq" id="WP_416207383.1">
    <property type="nucleotide sequence ID" value="NZ_JBBKTX010000033.1"/>
</dbReference>
<dbReference type="InterPro" id="IPR016980">
    <property type="entry name" value="S-AdoMet-dep_MeTrfase_Alr7345"/>
</dbReference>
<keyword evidence="2" id="KW-0808">Transferase</keyword>
<dbReference type="SUPFAM" id="SSF53335">
    <property type="entry name" value="S-adenosyl-L-methionine-dependent methyltransferases"/>
    <property type="match status" value="1"/>
</dbReference>
<protein>
    <submittedName>
        <fullName evidence="2">Methyltransferase</fullName>
    </submittedName>
</protein>
<keyword evidence="1" id="KW-1133">Transmembrane helix</keyword>
<dbReference type="PIRSF" id="PIRSF031679">
    <property type="entry name" value="Mtase_Alr7345_prd"/>
    <property type="match status" value="1"/>
</dbReference>
<keyword evidence="1" id="KW-0472">Membrane</keyword>
<evidence type="ECO:0000256" key="1">
    <source>
        <dbReference type="SAM" id="Phobius"/>
    </source>
</evidence>
<gene>
    <name evidence="2" type="ORF">WG929_19195</name>
</gene>
<reference evidence="2 3" key="1">
    <citation type="submission" date="2024-03" db="EMBL/GenBank/DDBJ databases">
        <title>High-quality draft genome sequence of Oceanobacter sp. wDCs-4.</title>
        <authorList>
            <person name="Dong C."/>
        </authorList>
    </citation>
    <scope>NUCLEOTIDE SEQUENCE [LARGE SCALE GENOMIC DNA]</scope>
    <source>
        <strain evidence="3">wDCs-4</strain>
    </source>
</reference>
<keyword evidence="3" id="KW-1185">Reference proteome</keyword>
<dbReference type="Proteomes" id="UP001620597">
    <property type="component" value="Unassembled WGS sequence"/>
</dbReference>
<keyword evidence="1" id="KW-0812">Transmembrane</keyword>
<feature type="transmembrane region" description="Helical" evidence="1">
    <location>
        <begin position="26"/>
        <end position="42"/>
    </location>
</feature>
<accession>A0ABW8NNV9</accession>
<dbReference type="InterPro" id="IPR029063">
    <property type="entry name" value="SAM-dependent_MTases_sf"/>
</dbReference>
<evidence type="ECO:0000313" key="3">
    <source>
        <dbReference type="Proteomes" id="UP001620597"/>
    </source>
</evidence>
<name>A0ABW8NNV9_9GAMM</name>
<dbReference type="EMBL" id="JBBKTX010000033">
    <property type="protein sequence ID" value="MFK4754537.1"/>
    <property type="molecule type" value="Genomic_DNA"/>
</dbReference>